<organism evidence="2 3">
    <name type="scientific">Dyadobacter beijingensis</name>
    <dbReference type="NCBI Taxonomy" id="365489"/>
    <lineage>
        <taxon>Bacteria</taxon>
        <taxon>Pseudomonadati</taxon>
        <taxon>Bacteroidota</taxon>
        <taxon>Cytophagia</taxon>
        <taxon>Cytophagales</taxon>
        <taxon>Spirosomataceae</taxon>
        <taxon>Dyadobacter</taxon>
    </lineage>
</organism>
<keyword evidence="1" id="KW-0472">Membrane</keyword>
<evidence type="ECO:0000313" key="3">
    <source>
        <dbReference type="Proteomes" id="UP000632339"/>
    </source>
</evidence>
<accession>A0ABQ2HTV7</accession>
<comment type="caution">
    <text evidence="2">The sequence shown here is derived from an EMBL/GenBank/DDBJ whole genome shotgun (WGS) entry which is preliminary data.</text>
</comment>
<sequence>MIKITYFALLGTFSLIFLIAIIYYLVKPAPSGDSSVGWAIGIFYLTALLGVILVALLFWRNKTIGLIVLCIPLLFIVIPIIKSGARDLYAWLPAQRATPLTLHIANNTSALVNVKLECWFGKTDGDEQSLYKTLEFTSKPLAVDQHVLSDYDTQLLSAKSAFIRIVFYECLQQSGNGYTYVREVQPCMQYQDVAIEDFQGNDYLITIDGEKNTDAFRAEVRRLKESDMYQNGVF</sequence>
<dbReference type="EMBL" id="BMLI01000001">
    <property type="protein sequence ID" value="GGM88028.1"/>
    <property type="molecule type" value="Genomic_DNA"/>
</dbReference>
<dbReference type="Proteomes" id="UP000632339">
    <property type="component" value="Unassembled WGS sequence"/>
</dbReference>
<feature type="transmembrane region" description="Helical" evidence="1">
    <location>
        <begin position="38"/>
        <end position="58"/>
    </location>
</feature>
<gene>
    <name evidence="2" type="ORF">GCM10010967_20800</name>
</gene>
<evidence type="ECO:0000256" key="1">
    <source>
        <dbReference type="SAM" id="Phobius"/>
    </source>
</evidence>
<evidence type="ECO:0000313" key="2">
    <source>
        <dbReference type="EMBL" id="GGM88028.1"/>
    </source>
</evidence>
<proteinExistence type="predicted"/>
<reference evidence="3" key="1">
    <citation type="journal article" date="2019" name="Int. J. Syst. Evol. Microbiol.">
        <title>The Global Catalogue of Microorganisms (GCM) 10K type strain sequencing project: providing services to taxonomists for standard genome sequencing and annotation.</title>
        <authorList>
            <consortium name="The Broad Institute Genomics Platform"/>
            <consortium name="The Broad Institute Genome Sequencing Center for Infectious Disease"/>
            <person name="Wu L."/>
            <person name="Ma J."/>
        </authorList>
    </citation>
    <scope>NUCLEOTIDE SEQUENCE [LARGE SCALE GENOMIC DNA]</scope>
    <source>
        <strain evidence="3">CGMCC 1.6375</strain>
    </source>
</reference>
<keyword evidence="1" id="KW-1133">Transmembrane helix</keyword>
<keyword evidence="1" id="KW-0812">Transmembrane</keyword>
<dbReference type="RefSeq" id="WP_019943977.1">
    <property type="nucleotide sequence ID" value="NZ_BMLI01000001.1"/>
</dbReference>
<keyword evidence="3" id="KW-1185">Reference proteome</keyword>
<name>A0ABQ2HTV7_9BACT</name>
<feature type="transmembrane region" description="Helical" evidence="1">
    <location>
        <begin position="64"/>
        <end position="81"/>
    </location>
</feature>
<protein>
    <submittedName>
        <fullName evidence="2">Uncharacterized protein</fullName>
    </submittedName>
</protein>
<feature type="transmembrane region" description="Helical" evidence="1">
    <location>
        <begin position="6"/>
        <end position="26"/>
    </location>
</feature>